<evidence type="ECO:0000313" key="6">
    <source>
        <dbReference type="EMBL" id="OAD80015.1"/>
    </source>
</evidence>
<keyword evidence="5" id="KW-0378">Hydrolase</keyword>
<evidence type="ECO:0000256" key="2">
    <source>
        <dbReference type="ARBA" id="ARBA00022490"/>
    </source>
</evidence>
<dbReference type="Gene3D" id="3.30.2170.10">
    <property type="entry name" value="archaeoglobus fulgidus dsm 4304 superfamily"/>
    <property type="match status" value="1"/>
</dbReference>
<dbReference type="GO" id="GO:0005730">
    <property type="term" value="C:nucleolus"/>
    <property type="evidence" value="ECO:0007669"/>
    <property type="project" value="TreeGrafter"/>
</dbReference>
<evidence type="ECO:0000256" key="3">
    <source>
        <dbReference type="ARBA" id="ARBA00022722"/>
    </source>
</evidence>
<protein>
    <recommendedName>
        <fullName evidence="8">Endonuclease V</fullName>
    </recommendedName>
</protein>
<name>A0A162YDA6_PHYB8</name>
<evidence type="ECO:0008006" key="8">
    <source>
        <dbReference type="Google" id="ProtNLM"/>
    </source>
</evidence>
<dbReference type="Pfam" id="PF04493">
    <property type="entry name" value="Endonuclease_5"/>
    <property type="match status" value="1"/>
</dbReference>
<sequence length="256" mass="28540">MSLPEYDPDPTRAQREIWEDEQNKLRDRIELQDNVSFDPISLENLNLVGGVDVSFRENDEVHAVACLVVMSFPDCKTVYTAFLETKLHLPYIPGFLAFREAEPILKLLSDLKEQSPELFPQLILVDGNGRLHPRMCGIACHVGVLADLPTLGVGKNFLVIESEGPLLQMSVKKTCQQELKTCGDRLDLVGTSGTIYGAALRATASSTNPIFVSQGHRISLDTAIRVVLATCQYRVPEPIRQADKLSRSYIHTHKIQ</sequence>
<keyword evidence="7" id="KW-1185">Reference proteome</keyword>
<dbReference type="SMR" id="A0A162YDA6"/>
<dbReference type="OrthoDB" id="20018at2759"/>
<reference evidence="7" key="1">
    <citation type="submission" date="2015-06" db="EMBL/GenBank/DDBJ databases">
        <title>Expansion of signal transduction pathways in fungi by whole-genome duplication.</title>
        <authorList>
            <consortium name="DOE Joint Genome Institute"/>
            <person name="Corrochano L.M."/>
            <person name="Kuo A."/>
            <person name="Marcet-Houben M."/>
            <person name="Polaino S."/>
            <person name="Salamov A."/>
            <person name="Villalobos J.M."/>
            <person name="Alvarez M.I."/>
            <person name="Avalos J."/>
            <person name="Benito E.P."/>
            <person name="Benoit I."/>
            <person name="Burger G."/>
            <person name="Camino L.P."/>
            <person name="Canovas D."/>
            <person name="Cerda-Olmedo E."/>
            <person name="Cheng J.-F."/>
            <person name="Dominguez A."/>
            <person name="Elias M."/>
            <person name="Eslava A.P."/>
            <person name="Glaser F."/>
            <person name="Grimwood J."/>
            <person name="Gutierrez G."/>
            <person name="Heitman J."/>
            <person name="Henrissat B."/>
            <person name="Iturriaga E.A."/>
            <person name="Lang B.F."/>
            <person name="Lavin J.L."/>
            <person name="Lee S."/>
            <person name="Li W."/>
            <person name="Lindquist E."/>
            <person name="Lopez-Garcia S."/>
            <person name="Luque E.M."/>
            <person name="Marcos A.T."/>
            <person name="Martin J."/>
            <person name="McCluskey K."/>
            <person name="Medina H.R."/>
            <person name="Miralles-Duran A."/>
            <person name="Miyazaki A."/>
            <person name="Munoz-Torres E."/>
            <person name="Oguiza J.A."/>
            <person name="Ohm R."/>
            <person name="Olmedo M."/>
            <person name="Orejas M."/>
            <person name="Ortiz-Castellanos L."/>
            <person name="Pisabarro A.G."/>
            <person name="Rodriguez-Romero J."/>
            <person name="Ruiz-Herrera J."/>
            <person name="Ruiz-Vazquez R."/>
            <person name="Sanz C."/>
            <person name="Schackwitz W."/>
            <person name="Schmutz J."/>
            <person name="Shahriari M."/>
            <person name="Shelest E."/>
            <person name="Silva-Franco F."/>
            <person name="Soanes D."/>
            <person name="Syed K."/>
            <person name="Tagua V.G."/>
            <person name="Talbot N.J."/>
            <person name="Thon M."/>
            <person name="De vries R.P."/>
            <person name="Wiebenga A."/>
            <person name="Yadav J.S."/>
            <person name="Braun E.L."/>
            <person name="Baker S."/>
            <person name="Garre V."/>
            <person name="Horwitz B."/>
            <person name="Torres-Martinez S."/>
            <person name="Idnurm A."/>
            <person name="Herrera-Estrella A."/>
            <person name="Gabaldon T."/>
            <person name="Grigoriev I.V."/>
        </authorList>
    </citation>
    <scope>NUCLEOTIDE SEQUENCE [LARGE SCALE GENOMIC DNA]</scope>
    <source>
        <strain evidence="7">NRRL 1555(-)</strain>
    </source>
</reference>
<dbReference type="PANTHER" id="PTHR28511:SF1">
    <property type="entry name" value="ENDONUCLEASE V"/>
    <property type="match status" value="1"/>
</dbReference>
<keyword evidence="3" id="KW-0540">Nuclease</keyword>
<dbReference type="GO" id="GO:0005737">
    <property type="term" value="C:cytoplasm"/>
    <property type="evidence" value="ECO:0007669"/>
    <property type="project" value="UniProtKB-SubCell"/>
</dbReference>
<dbReference type="GO" id="GO:0006281">
    <property type="term" value="P:DNA repair"/>
    <property type="evidence" value="ECO:0007669"/>
    <property type="project" value="InterPro"/>
</dbReference>
<organism evidence="6 7">
    <name type="scientific">Phycomyces blakesleeanus (strain ATCC 8743b / DSM 1359 / FGSC 10004 / NBRC 33097 / NRRL 1555)</name>
    <dbReference type="NCBI Taxonomy" id="763407"/>
    <lineage>
        <taxon>Eukaryota</taxon>
        <taxon>Fungi</taxon>
        <taxon>Fungi incertae sedis</taxon>
        <taxon>Mucoromycota</taxon>
        <taxon>Mucoromycotina</taxon>
        <taxon>Mucoromycetes</taxon>
        <taxon>Mucorales</taxon>
        <taxon>Phycomycetaceae</taxon>
        <taxon>Phycomyces</taxon>
    </lineage>
</organism>
<dbReference type="InterPro" id="IPR007581">
    <property type="entry name" value="Endonuclease-V"/>
</dbReference>
<dbReference type="AlphaFoldDB" id="A0A162YDA6"/>
<dbReference type="FunCoup" id="A0A162YDA6">
    <property type="interactions" value="61"/>
</dbReference>
<keyword evidence="4" id="KW-0255">Endonuclease</keyword>
<dbReference type="GO" id="GO:0003727">
    <property type="term" value="F:single-stranded RNA binding"/>
    <property type="evidence" value="ECO:0007669"/>
    <property type="project" value="TreeGrafter"/>
</dbReference>
<dbReference type="GeneID" id="28999043"/>
<evidence type="ECO:0000256" key="1">
    <source>
        <dbReference type="ARBA" id="ARBA00004496"/>
    </source>
</evidence>
<keyword evidence="2" id="KW-0963">Cytoplasm</keyword>
<evidence type="ECO:0000256" key="4">
    <source>
        <dbReference type="ARBA" id="ARBA00022759"/>
    </source>
</evidence>
<dbReference type="CDD" id="cd06559">
    <property type="entry name" value="Endonuclease_V"/>
    <property type="match status" value="1"/>
</dbReference>
<accession>A0A162YDA6</accession>
<evidence type="ECO:0000256" key="5">
    <source>
        <dbReference type="ARBA" id="ARBA00022801"/>
    </source>
</evidence>
<dbReference type="Proteomes" id="UP000077315">
    <property type="component" value="Unassembled WGS sequence"/>
</dbReference>
<dbReference type="STRING" id="763407.A0A162YDA6"/>
<gene>
    <name evidence="6" type="ORF">PHYBLDRAFT_179371</name>
</gene>
<dbReference type="HAMAP" id="MF_00801">
    <property type="entry name" value="Endonuclease_5"/>
    <property type="match status" value="1"/>
</dbReference>
<dbReference type="InParanoid" id="A0A162YDA6"/>
<evidence type="ECO:0000313" key="7">
    <source>
        <dbReference type="Proteomes" id="UP000077315"/>
    </source>
</evidence>
<dbReference type="PANTHER" id="PTHR28511">
    <property type="entry name" value="ENDONUCLEASE V"/>
    <property type="match status" value="1"/>
</dbReference>
<proteinExistence type="inferred from homology"/>
<dbReference type="VEuPathDB" id="FungiDB:PHYBLDRAFT_179371"/>
<dbReference type="GO" id="GO:0016891">
    <property type="term" value="F:RNA endonuclease activity producing 5'-phosphomonoesters, hydrolytic mechanism"/>
    <property type="evidence" value="ECO:0007669"/>
    <property type="project" value="TreeGrafter"/>
</dbReference>
<dbReference type="EMBL" id="KV440972">
    <property type="protein sequence ID" value="OAD80015.1"/>
    <property type="molecule type" value="Genomic_DNA"/>
</dbReference>
<comment type="subcellular location">
    <subcellularLocation>
        <location evidence="1">Cytoplasm</location>
    </subcellularLocation>
</comment>
<dbReference type="RefSeq" id="XP_018298055.1">
    <property type="nucleotide sequence ID" value="XM_018438137.1"/>
</dbReference>